<evidence type="ECO:0000313" key="1">
    <source>
        <dbReference type="EMBL" id="MDR7336589.1"/>
    </source>
</evidence>
<sequence length="34" mass="3636">MGTLDDVTDTALWLLGARAVTGETIHVDGGTRHR</sequence>
<keyword evidence="2" id="KW-1185">Reference proteome</keyword>
<gene>
    <name evidence="1" type="ORF">J2S69_000308</name>
</gene>
<dbReference type="InterPro" id="IPR036291">
    <property type="entry name" value="NAD(P)-bd_dom_sf"/>
</dbReference>
<dbReference type="Gene3D" id="1.10.8.400">
    <property type="entry name" value="Enoyl acyl carrier protein reductase"/>
    <property type="match status" value="1"/>
</dbReference>
<dbReference type="SUPFAM" id="SSF51735">
    <property type="entry name" value="NAD(P)-binding Rossmann-fold domains"/>
    <property type="match status" value="1"/>
</dbReference>
<dbReference type="EMBL" id="JAVDYD010000001">
    <property type="protein sequence ID" value="MDR7336589.1"/>
    <property type="molecule type" value="Genomic_DNA"/>
</dbReference>
<proteinExistence type="predicted"/>
<protein>
    <submittedName>
        <fullName evidence="1">Enoyl-[acyl-carrier-protein] reductase (NADH)</fullName>
    </submittedName>
</protein>
<reference evidence="1 2" key="1">
    <citation type="submission" date="2023-07" db="EMBL/GenBank/DDBJ databases">
        <title>Sequencing the genomes of 1000 actinobacteria strains.</title>
        <authorList>
            <person name="Klenk H.-P."/>
        </authorList>
    </citation>
    <scope>NUCLEOTIDE SEQUENCE [LARGE SCALE GENOMIC DNA]</scope>
    <source>
        <strain evidence="1 2">DSM 44724</strain>
    </source>
</reference>
<name>A0ABU2AHA2_9ACTN</name>
<organism evidence="1 2">
    <name type="scientific">Glycomyces lechevalierae</name>
    <dbReference type="NCBI Taxonomy" id="256034"/>
    <lineage>
        <taxon>Bacteria</taxon>
        <taxon>Bacillati</taxon>
        <taxon>Actinomycetota</taxon>
        <taxon>Actinomycetes</taxon>
        <taxon>Glycomycetales</taxon>
        <taxon>Glycomycetaceae</taxon>
        <taxon>Glycomyces</taxon>
    </lineage>
</organism>
<dbReference type="Proteomes" id="UP001183604">
    <property type="component" value="Unassembled WGS sequence"/>
</dbReference>
<evidence type="ECO:0000313" key="2">
    <source>
        <dbReference type="Proteomes" id="UP001183604"/>
    </source>
</evidence>
<comment type="caution">
    <text evidence="1">The sequence shown here is derived from an EMBL/GenBank/DDBJ whole genome shotgun (WGS) entry which is preliminary data.</text>
</comment>
<accession>A0ABU2AHA2</accession>